<dbReference type="Pfam" id="PF01794">
    <property type="entry name" value="Ferric_reduct"/>
    <property type="match status" value="1"/>
</dbReference>
<evidence type="ECO:0000313" key="10">
    <source>
        <dbReference type="Proteomes" id="UP000738349"/>
    </source>
</evidence>
<name>A0A9P9IS15_9HYPO</name>
<comment type="caution">
    <text evidence="9">The sequence shown here is derived from an EMBL/GenBank/DDBJ whole genome shotgun (WGS) entry which is preliminary data.</text>
</comment>
<dbReference type="GO" id="GO:0006826">
    <property type="term" value="P:iron ion transport"/>
    <property type="evidence" value="ECO:0007669"/>
    <property type="project" value="TreeGrafter"/>
</dbReference>
<accession>A0A9P9IS15</accession>
<evidence type="ECO:0000256" key="5">
    <source>
        <dbReference type="ARBA" id="ARBA00023065"/>
    </source>
</evidence>
<keyword evidence="4 7" id="KW-1133">Transmembrane helix</keyword>
<feature type="domain" description="Ferric oxidoreductase" evidence="8">
    <location>
        <begin position="96"/>
        <end position="198"/>
    </location>
</feature>
<evidence type="ECO:0000256" key="4">
    <source>
        <dbReference type="ARBA" id="ARBA00022989"/>
    </source>
</evidence>
<keyword evidence="5" id="KW-0406">Ion transport</keyword>
<feature type="transmembrane region" description="Helical" evidence="7">
    <location>
        <begin position="188"/>
        <end position="206"/>
    </location>
</feature>
<dbReference type="GO" id="GO:0006879">
    <property type="term" value="P:intracellular iron ion homeostasis"/>
    <property type="evidence" value="ECO:0007669"/>
    <property type="project" value="TreeGrafter"/>
</dbReference>
<dbReference type="InterPro" id="IPR051410">
    <property type="entry name" value="Ferric/Cupric_Reductase"/>
</dbReference>
<organism evidence="9 10">
    <name type="scientific">Dactylonectria macrodidyma</name>
    <dbReference type="NCBI Taxonomy" id="307937"/>
    <lineage>
        <taxon>Eukaryota</taxon>
        <taxon>Fungi</taxon>
        <taxon>Dikarya</taxon>
        <taxon>Ascomycota</taxon>
        <taxon>Pezizomycotina</taxon>
        <taxon>Sordariomycetes</taxon>
        <taxon>Hypocreomycetidae</taxon>
        <taxon>Hypocreales</taxon>
        <taxon>Nectriaceae</taxon>
        <taxon>Dactylonectria</taxon>
    </lineage>
</organism>
<dbReference type="GO" id="GO:0000293">
    <property type="term" value="F:ferric-chelate reductase activity"/>
    <property type="evidence" value="ECO:0007669"/>
    <property type="project" value="TreeGrafter"/>
</dbReference>
<dbReference type="PANTHER" id="PTHR32361:SF26">
    <property type="entry name" value="FAD-BINDING 8 DOMAIN-CONTAINING PROTEIN-RELATED"/>
    <property type="match status" value="1"/>
</dbReference>
<evidence type="ECO:0000256" key="3">
    <source>
        <dbReference type="ARBA" id="ARBA00022692"/>
    </source>
</evidence>
<dbReference type="InterPro" id="IPR039261">
    <property type="entry name" value="FNR_nucleotide-bd"/>
</dbReference>
<dbReference type="GO" id="GO:0005886">
    <property type="term" value="C:plasma membrane"/>
    <property type="evidence" value="ECO:0007669"/>
    <property type="project" value="TreeGrafter"/>
</dbReference>
<protein>
    <recommendedName>
        <fullName evidence="8">Ferric oxidoreductase domain-containing protein</fullName>
    </recommendedName>
</protein>
<dbReference type="Proteomes" id="UP000738349">
    <property type="component" value="Unassembled WGS sequence"/>
</dbReference>
<dbReference type="InterPro" id="IPR013130">
    <property type="entry name" value="Fe3_Rdtase_TM_dom"/>
</dbReference>
<dbReference type="Gene3D" id="3.40.50.80">
    <property type="entry name" value="Nucleotide-binding domain of ferredoxin-NADP reductase (FNR) module"/>
    <property type="match status" value="1"/>
</dbReference>
<reference evidence="9" key="1">
    <citation type="journal article" date="2021" name="Nat. Commun.">
        <title>Genetic determinants of endophytism in the Arabidopsis root mycobiome.</title>
        <authorList>
            <person name="Mesny F."/>
            <person name="Miyauchi S."/>
            <person name="Thiergart T."/>
            <person name="Pickel B."/>
            <person name="Atanasova L."/>
            <person name="Karlsson M."/>
            <person name="Huettel B."/>
            <person name="Barry K.W."/>
            <person name="Haridas S."/>
            <person name="Chen C."/>
            <person name="Bauer D."/>
            <person name="Andreopoulos W."/>
            <person name="Pangilinan J."/>
            <person name="LaButti K."/>
            <person name="Riley R."/>
            <person name="Lipzen A."/>
            <person name="Clum A."/>
            <person name="Drula E."/>
            <person name="Henrissat B."/>
            <person name="Kohler A."/>
            <person name="Grigoriev I.V."/>
            <person name="Martin F.M."/>
            <person name="Hacquard S."/>
        </authorList>
    </citation>
    <scope>NUCLEOTIDE SEQUENCE</scope>
    <source>
        <strain evidence="9">MPI-CAGE-AT-0147</strain>
    </source>
</reference>
<evidence type="ECO:0000256" key="2">
    <source>
        <dbReference type="ARBA" id="ARBA00022448"/>
    </source>
</evidence>
<evidence type="ECO:0000256" key="6">
    <source>
        <dbReference type="ARBA" id="ARBA00023136"/>
    </source>
</evidence>
<dbReference type="OrthoDB" id="5244652at2759"/>
<dbReference type="EMBL" id="JAGMUV010000017">
    <property type="protein sequence ID" value="KAH7131177.1"/>
    <property type="molecule type" value="Genomic_DNA"/>
</dbReference>
<comment type="subcellular location">
    <subcellularLocation>
        <location evidence="1">Membrane</location>
        <topology evidence="1">Multi-pass membrane protein</topology>
    </subcellularLocation>
</comment>
<dbReference type="GO" id="GO:0015677">
    <property type="term" value="P:copper ion import"/>
    <property type="evidence" value="ECO:0007669"/>
    <property type="project" value="TreeGrafter"/>
</dbReference>
<keyword evidence="2" id="KW-0813">Transport</keyword>
<evidence type="ECO:0000313" key="9">
    <source>
        <dbReference type="EMBL" id="KAH7131177.1"/>
    </source>
</evidence>
<evidence type="ECO:0000256" key="7">
    <source>
        <dbReference type="SAM" id="Phobius"/>
    </source>
</evidence>
<dbReference type="PANTHER" id="PTHR32361">
    <property type="entry name" value="FERRIC/CUPRIC REDUCTASE TRANSMEMBRANE COMPONENT"/>
    <property type="match status" value="1"/>
</dbReference>
<sequence length="598" mass="68564">MESTLWYPISFCIIFAICFILWILKYFLPDLQTRYLRHLKYPNLIRRRRYWDSITRFEALLLLLFLATNLVIILVPFNSHTDSITWKQVERRCAFAACVNMVPLCLGGRMGPIVQALNIHRSSYLFFHHWIGRVAIAEAVCHATIMLSLQPRSGALLTSGWATAGALVGVLIFSLCIIRAWLGRWFLLSHRLIALSAIGTLFWHVIHASSFQNQLLVGISCGVWLCSTLYRLFRLLVIPLNGKVTGIQSLDHATRIDLELSKSVHIPPGSYFNLFFPGRAGWIHSYPVVAFWHTPTKENPSRNVSNISFLLRPRGSHAKALINLDLEDNIRLDGPFGQDLKLNDYENLVLPVKGLGIAGVLPIVLDIAERRYYDDNIRGQLEKLSDEERALYDEARLTEPRARARLIKKIKEKATTILKLSTKLHFRDTTQKVIILWSLEHESQIEAVKDQLQSLQKLDPHNSLLVVWCGYPHPRNRGTSQKPPENPFKEEEGYWRLIEPNAKSQPFDQIIIQKIEEERKVLQGRMMVLTCGDSEFTSNVRTKVINNSDTMGIEFAEIEYRLRGMRQGKLKHRGSRNTEARGIATYNSDDGYEDIPID</sequence>
<feature type="transmembrane region" description="Helical" evidence="7">
    <location>
        <begin position="57"/>
        <end position="77"/>
    </location>
</feature>
<keyword evidence="3 7" id="KW-0812">Transmembrane</keyword>
<evidence type="ECO:0000259" key="8">
    <source>
        <dbReference type="Pfam" id="PF01794"/>
    </source>
</evidence>
<gene>
    <name evidence="9" type="ORF">EDB81DRAFT_696484</name>
</gene>
<dbReference type="AlphaFoldDB" id="A0A9P9IS15"/>
<proteinExistence type="predicted"/>
<feature type="transmembrane region" description="Helical" evidence="7">
    <location>
        <begin position="6"/>
        <end position="28"/>
    </location>
</feature>
<keyword evidence="10" id="KW-1185">Reference proteome</keyword>
<feature type="transmembrane region" description="Helical" evidence="7">
    <location>
        <begin position="161"/>
        <end position="182"/>
    </location>
</feature>
<evidence type="ECO:0000256" key="1">
    <source>
        <dbReference type="ARBA" id="ARBA00004141"/>
    </source>
</evidence>
<keyword evidence="6 7" id="KW-0472">Membrane</keyword>